<gene>
    <name evidence="2" type="ORF">GCM10010423_43750</name>
</gene>
<name>A0ABN3NVH2_9ACTN</name>
<sequence length="102" mass="10385">MPTGHPQQMGRAPDSATADGAVASTTARGGGGTEPGMATPGNGVRERACLTGADDARHAGELSTRRPKHTEHPRVGGEDAWWHLAAGVCPTLSSCANGELDN</sequence>
<accession>A0ABN3NVH2</accession>
<dbReference type="Proteomes" id="UP001501095">
    <property type="component" value="Unassembled WGS sequence"/>
</dbReference>
<dbReference type="EMBL" id="BAAATM010000013">
    <property type="protein sequence ID" value="GAA2540788.1"/>
    <property type="molecule type" value="Genomic_DNA"/>
</dbReference>
<keyword evidence="3" id="KW-1185">Reference proteome</keyword>
<evidence type="ECO:0000313" key="3">
    <source>
        <dbReference type="Proteomes" id="UP001501095"/>
    </source>
</evidence>
<evidence type="ECO:0000313" key="2">
    <source>
        <dbReference type="EMBL" id="GAA2540788.1"/>
    </source>
</evidence>
<evidence type="ECO:0000256" key="1">
    <source>
        <dbReference type="SAM" id="MobiDB-lite"/>
    </source>
</evidence>
<organism evidence="2 3">
    <name type="scientific">Streptomyces levis</name>
    <dbReference type="NCBI Taxonomy" id="285566"/>
    <lineage>
        <taxon>Bacteria</taxon>
        <taxon>Bacillati</taxon>
        <taxon>Actinomycetota</taxon>
        <taxon>Actinomycetes</taxon>
        <taxon>Kitasatosporales</taxon>
        <taxon>Streptomycetaceae</taxon>
        <taxon>Streptomyces</taxon>
    </lineage>
</organism>
<reference evidence="2 3" key="1">
    <citation type="journal article" date="2019" name="Int. J. Syst. Evol. Microbiol.">
        <title>The Global Catalogue of Microorganisms (GCM) 10K type strain sequencing project: providing services to taxonomists for standard genome sequencing and annotation.</title>
        <authorList>
            <consortium name="The Broad Institute Genomics Platform"/>
            <consortium name="The Broad Institute Genome Sequencing Center for Infectious Disease"/>
            <person name="Wu L."/>
            <person name="Ma J."/>
        </authorList>
    </citation>
    <scope>NUCLEOTIDE SEQUENCE [LARGE SCALE GENOMIC DNA]</scope>
    <source>
        <strain evidence="2 3">JCM 6924</strain>
    </source>
</reference>
<protein>
    <submittedName>
        <fullName evidence="2">Uncharacterized protein</fullName>
    </submittedName>
</protein>
<feature type="region of interest" description="Disordered" evidence="1">
    <location>
        <begin position="1"/>
        <end position="46"/>
    </location>
</feature>
<proteinExistence type="predicted"/>
<comment type="caution">
    <text evidence="2">The sequence shown here is derived from an EMBL/GenBank/DDBJ whole genome shotgun (WGS) entry which is preliminary data.</text>
</comment>
<feature type="region of interest" description="Disordered" evidence="1">
    <location>
        <begin position="56"/>
        <end position="75"/>
    </location>
</feature>